<proteinExistence type="predicted"/>
<dbReference type="AlphaFoldDB" id="A0AAP2FK09"/>
<sequence length="61" mass="6319">MGENISLEDAIHQRNQLAEAIGNAAVKAGIVKPGSPLTGPQLLMLVDDLFAGAPVLSMPHT</sequence>
<evidence type="ECO:0000313" key="2">
    <source>
        <dbReference type="Proteomes" id="UP000673434"/>
    </source>
</evidence>
<accession>A0AAP2FK09</accession>
<protein>
    <submittedName>
        <fullName evidence="1">Uncharacterized protein</fullName>
    </submittedName>
</protein>
<dbReference type="RefSeq" id="WP_210846171.1">
    <property type="nucleotide sequence ID" value="NZ_JAGKON010000013.1"/>
</dbReference>
<reference evidence="1 2" key="1">
    <citation type="submission" date="2021-03" db="EMBL/GenBank/DDBJ databases">
        <authorList>
            <person name="Stanton E."/>
        </authorList>
    </citation>
    <scope>NUCLEOTIDE SEQUENCE [LARGE SCALE GENOMIC DNA]</scope>
    <source>
        <strain evidence="1 2">2020EL-00037</strain>
    </source>
</reference>
<name>A0AAP2FK09_KLEOX</name>
<keyword evidence="2" id="KW-1185">Reference proteome</keyword>
<evidence type="ECO:0000313" key="1">
    <source>
        <dbReference type="EMBL" id="MBQ0600763.1"/>
    </source>
</evidence>
<gene>
    <name evidence="1" type="ORF">J7S78_13270</name>
</gene>
<dbReference type="Proteomes" id="UP000673434">
    <property type="component" value="Unassembled WGS sequence"/>
</dbReference>
<dbReference type="EMBL" id="JAGKON010000013">
    <property type="protein sequence ID" value="MBQ0600763.1"/>
    <property type="molecule type" value="Genomic_DNA"/>
</dbReference>
<organism evidence="1 2">
    <name type="scientific">Klebsiella oxytoca</name>
    <dbReference type="NCBI Taxonomy" id="571"/>
    <lineage>
        <taxon>Bacteria</taxon>
        <taxon>Pseudomonadati</taxon>
        <taxon>Pseudomonadota</taxon>
        <taxon>Gammaproteobacteria</taxon>
        <taxon>Enterobacterales</taxon>
        <taxon>Enterobacteriaceae</taxon>
        <taxon>Klebsiella/Raoultella group</taxon>
        <taxon>Klebsiella</taxon>
    </lineage>
</organism>
<comment type="caution">
    <text evidence="1">The sequence shown here is derived from an EMBL/GenBank/DDBJ whole genome shotgun (WGS) entry which is preliminary data.</text>
</comment>